<keyword evidence="3" id="KW-1185">Reference proteome</keyword>
<name>A0A834TBP0_9FABA</name>
<dbReference type="EMBL" id="JAAIUW010000008">
    <property type="protein sequence ID" value="KAF7819083.1"/>
    <property type="molecule type" value="Genomic_DNA"/>
</dbReference>
<sequence>MAGYWLSHAFEPSHDPKTIPILIMNLPTIPRLFLIMNLPFMLGIVPPVAPGPQNEPFTRLNFSARYDISIIFFGANASCLLILEIAKMYLVLL</sequence>
<keyword evidence="1" id="KW-0472">Membrane</keyword>
<accession>A0A834TBP0</accession>
<evidence type="ECO:0000313" key="3">
    <source>
        <dbReference type="Proteomes" id="UP000634136"/>
    </source>
</evidence>
<dbReference type="AlphaFoldDB" id="A0A834TBP0"/>
<proteinExistence type="predicted"/>
<protein>
    <submittedName>
        <fullName evidence="2">Uncharacterized protein</fullName>
    </submittedName>
</protein>
<reference evidence="2" key="1">
    <citation type="submission" date="2020-09" db="EMBL/GenBank/DDBJ databases">
        <title>Genome-Enabled Discovery of Anthraquinone Biosynthesis in Senna tora.</title>
        <authorList>
            <person name="Kang S.-H."/>
            <person name="Pandey R.P."/>
            <person name="Lee C.-M."/>
            <person name="Sim J.-S."/>
            <person name="Jeong J.-T."/>
            <person name="Choi B.-S."/>
            <person name="Jung M."/>
            <person name="Ginzburg D."/>
            <person name="Zhao K."/>
            <person name="Won S.Y."/>
            <person name="Oh T.-J."/>
            <person name="Yu Y."/>
            <person name="Kim N.-H."/>
            <person name="Lee O.R."/>
            <person name="Lee T.-H."/>
            <person name="Bashyal P."/>
            <person name="Kim T.-S."/>
            <person name="Lee W.-H."/>
            <person name="Kawkins C."/>
            <person name="Kim C.-K."/>
            <person name="Kim J.S."/>
            <person name="Ahn B.O."/>
            <person name="Rhee S.Y."/>
            <person name="Sohng J.K."/>
        </authorList>
    </citation>
    <scope>NUCLEOTIDE SEQUENCE</scope>
    <source>
        <tissue evidence="2">Leaf</tissue>
    </source>
</reference>
<evidence type="ECO:0000313" key="2">
    <source>
        <dbReference type="EMBL" id="KAF7819083.1"/>
    </source>
</evidence>
<keyword evidence="1" id="KW-1133">Transmembrane helix</keyword>
<dbReference type="Proteomes" id="UP000634136">
    <property type="component" value="Unassembled WGS sequence"/>
</dbReference>
<gene>
    <name evidence="2" type="ORF">G2W53_024538</name>
</gene>
<feature type="transmembrane region" description="Helical" evidence="1">
    <location>
        <begin position="69"/>
        <end position="92"/>
    </location>
</feature>
<feature type="transmembrane region" description="Helical" evidence="1">
    <location>
        <begin position="32"/>
        <end position="49"/>
    </location>
</feature>
<organism evidence="2 3">
    <name type="scientific">Senna tora</name>
    <dbReference type="NCBI Taxonomy" id="362788"/>
    <lineage>
        <taxon>Eukaryota</taxon>
        <taxon>Viridiplantae</taxon>
        <taxon>Streptophyta</taxon>
        <taxon>Embryophyta</taxon>
        <taxon>Tracheophyta</taxon>
        <taxon>Spermatophyta</taxon>
        <taxon>Magnoliopsida</taxon>
        <taxon>eudicotyledons</taxon>
        <taxon>Gunneridae</taxon>
        <taxon>Pentapetalae</taxon>
        <taxon>rosids</taxon>
        <taxon>fabids</taxon>
        <taxon>Fabales</taxon>
        <taxon>Fabaceae</taxon>
        <taxon>Caesalpinioideae</taxon>
        <taxon>Cassia clade</taxon>
        <taxon>Senna</taxon>
    </lineage>
</organism>
<evidence type="ECO:0000256" key="1">
    <source>
        <dbReference type="SAM" id="Phobius"/>
    </source>
</evidence>
<comment type="caution">
    <text evidence="2">The sequence shown here is derived from an EMBL/GenBank/DDBJ whole genome shotgun (WGS) entry which is preliminary data.</text>
</comment>
<keyword evidence="1" id="KW-0812">Transmembrane</keyword>